<dbReference type="PROSITE" id="PS50090">
    <property type="entry name" value="MYB_LIKE"/>
    <property type="match status" value="2"/>
</dbReference>
<protein>
    <submittedName>
        <fullName evidence="9">Transcription factor MYB93</fullName>
    </submittedName>
</protein>
<evidence type="ECO:0000256" key="3">
    <source>
        <dbReference type="ARBA" id="ARBA00023125"/>
    </source>
</evidence>
<organism evidence="8 9">
    <name type="scientific">Cicer arietinum</name>
    <name type="common">Chickpea</name>
    <name type="synonym">Garbanzo</name>
    <dbReference type="NCBI Taxonomy" id="3827"/>
    <lineage>
        <taxon>Eukaryota</taxon>
        <taxon>Viridiplantae</taxon>
        <taxon>Streptophyta</taxon>
        <taxon>Embryophyta</taxon>
        <taxon>Tracheophyta</taxon>
        <taxon>Spermatophyta</taxon>
        <taxon>Magnoliopsida</taxon>
        <taxon>eudicotyledons</taxon>
        <taxon>Gunneridae</taxon>
        <taxon>Pentapetalae</taxon>
        <taxon>rosids</taxon>
        <taxon>fabids</taxon>
        <taxon>Fabales</taxon>
        <taxon>Fabaceae</taxon>
        <taxon>Papilionoideae</taxon>
        <taxon>50 kb inversion clade</taxon>
        <taxon>NPAAA clade</taxon>
        <taxon>Hologalegina</taxon>
        <taxon>IRL clade</taxon>
        <taxon>Cicereae</taxon>
        <taxon>Cicer</taxon>
    </lineage>
</organism>
<dbReference type="GO" id="GO:0003677">
    <property type="term" value="F:DNA binding"/>
    <property type="evidence" value="ECO:0007669"/>
    <property type="project" value="UniProtKB-KW"/>
</dbReference>
<dbReference type="PROSITE" id="PS51294">
    <property type="entry name" value="HTH_MYB"/>
    <property type="match status" value="2"/>
</dbReference>
<dbReference type="SUPFAM" id="SSF46689">
    <property type="entry name" value="Homeodomain-like"/>
    <property type="match status" value="1"/>
</dbReference>
<dbReference type="FunFam" id="1.10.10.60:FF:000001">
    <property type="entry name" value="MYB-related transcription factor"/>
    <property type="match status" value="1"/>
</dbReference>
<keyword evidence="4" id="KW-0539">Nucleus</keyword>
<dbReference type="SMART" id="SM00717">
    <property type="entry name" value="SANT"/>
    <property type="match status" value="2"/>
</dbReference>
<dbReference type="Proteomes" id="UP000087171">
    <property type="component" value="Chromosome Ca5"/>
</dbReference>
<dbReference type="GO" id="GO:0005634">
    <property type="term" value="C:nucleus"/>
    <property type="evidence" value="ECO:0007669"/>
    <property type="project" value="UniProtKB-SubCell"/>
</dbReference>
<keyword evidence="8" id="KW-1185">Reference proteome</keyword>
<evidence type="ECO:0000256" key="5">
    <source>
        <dbReference type="SAM" id="MobiDB-lite"/>
    </source>
</evidence>
<gene>
    <name evidence="9" type="primary">LOC101490499</name>
</gene>
<keyword evidence="3" id="KW-0238">DNA-binding</keyword>
<reference evidence="8" key="1">
    <citation type="journal article" date="2013" name="Nat. Biotechnol.">
        <title>Draft genome sequence of chickpea (Cicer arietinum) provides a resource for trait improvement.</title>
        <authorList>
            <person name="Varshney R.K."/>
            <person name="Song C."/>
            <person name="Saxena R.K."/>
            <person name="Azam S."/>
            <person name="Yu S."/>
            <person name="Sharpe A.G."/>
            <person name="Cannon S."/>
            <person name="Baek J."/>
            <person name="Rosen B.D."/>
            <person name="Tar'an B."/>
            <person name="Millan T."/>
            <person name="Zhang X."/>
            <person name="Ramsay L.D."/>
            <person name="Iwata A."/>
            <person name="Wang Y."/>
            <person name="Nelson W."/>
            <person name="Farmer A.D."/>
            <person name="Gaur P.M."/>
            <person name="Soderlund C."/>
            <person name="Penmetsa R.V."/>
            <person name="Xu C."/>
            <person name="Bharti A.K."/>
            <person name="He W."/>
            <person name="Winter P."/>
            <person name="Zhao S."/>
            <person name="Hane J.K."/>
            <person name="Carrasquilla-Garcia N."/>
            <person name="Condie J.A."/>
            <person name="Upadhyaya H.D."/>
            <person name="Luo M.C."/>
            <person name="Thudi M."/>
            <person name="Gowda C.L."/>
            <person name="Singh N.P."/>
            <person name="Lichtenzveig J."/>
            <person name="Gali K.K."/>
            <person name="Rubio J."/>
            <person name="Nadarajan N."/>
            <person name="Dolezel J."/>
            <person name="Bansal K.C."/>
            <person name="Xu X."/>
            <person name="Edwards D."/>
            <person name="Zhang G."/>
            <person name="Kahl G."/>
            <person name="Gil J."/>
            <person name="Singh K.B."/>
            <person name="Datta S.K."/>
            <person name="Jackson S.A."/>
            <person name="Wang J."/>
            <person name="Cook D.R."/>
        </authorList>
    </citation>
    <scope>NUCLEOTIDE SEQUENCE [LARGE SCALE GENOMIC DNA]</scope>
    <source>
        <strain evidence="8">cv. CDC Frontier</strain>
    </source>
</reference>
<name>A0A1S2Y7F8_CICAR</name>
<dbReference type="InterPro" id="IPR015495">
    <property type="entry name" value="Myb_TF_plants"/>
</dbReference>
<dbReference type="PaxDb" id="3827-XP_004500626.1"/>
<dbReference type="PANTHER" id="PTHR47994:SF5">
    <property type="entry name" value="F14D16.11-RELATED"/>
    <property type="match status" value="1"/>
</dbReference>
<evidence type="ECO:0000256" key="4">
    <source>
        <dbReference type="ARBA" id="ARBA00023242"/>
    </source>
</evidence>
<feature type="domain" description="HTH myb-type" evidence="7">
    <location>
        <begin position="62"/>
        <end position="116"/>
    </location>
</feature>
<evidence type="ECO:0000313" key="8">
    <source>
        <dbReference type="Proteomes" id="UP000087171"/>
    </source>
</evidence>
<dbReference type="Gene3D" id="1.10.10.60">
    <property type="entry name" value="Homeodomain-like"/>
    <property type="match status" value="2"/>
</dbReference>
<proteinExistence type="predicted"/>
<dbReference type="CDD" id="cd00167">
    <property type="entry name" value="SANT"/>
    <property type="match status" value="2"/>
</dbReference>
<feature type="domain" description="Myb-like" evidence="6">
    <location>
        <begin position="9"/>
        <end position="61"/>
    </location>
</feature>
<dbReference type="RefSeq" id="XP_004500626.1">
    <property type="nucleotide sequence ID" value="XM_004500569.3"/>
</dbReference>
<feature type="region of interest" description="Disordered" evidence="5">
    <location>
        <begin position="311"/>
        <end position="332"/>
    </location>
</feature>
<reference evidence="9" key="2">
    <citation type="submission" date="2025-08" db="UniProtKB">
        <authorList>
            <consortium name="RefSeq"/>
        </authorList>
    </citation>
    <scope>IDENTIFICATION</scope>
    <source>
        <tissue evidence="9">Etiolated seedlings</tissue>
    </source>
</reference>
<keyword evidence="2" id="KW-0677">Repeat</keyword>
<dbReference type="PANTHER" id="PTHR47994">
    <property type="entry name" value="F14D16.11-RELATED"/>
    <property type="match status" value="1"/>
</dbReference>
<dbReference type="OrthoDB" id="2143914at2759"/>
<evidence type="ECO:0000256" key="1">
    <source>
        <dbReference type="ARBA" id="ARBA00004123"/>
    </source>
</evidence>
<accession>A0A1S2Y7F8</accession>
<dbReference type="InterPro" id="IPR009057">
    <property type="entry name" value="Homeodomain-like_sf"/>
</dbReference>
<evidence type="ECO:0000259" key="7">
    <source>
        <dbReference type="PROSITE" id="PS51294"/>
    </source>
</evidence>
<dbReference type="eggNOG" id="KOG0048">
    <property type="taxonomic scope" value="Eukaryota"/>
</dbReference>
<comment type="subcellular location">
    <subcellularLocation>
        <location evidence="1">Nucleus</location>
    </subcellularLocation>
</comment>
<dbReference type="GeneID" id="101490499"/>
<dbReference type="InterPro" id="IPR001005">
    <property type="entry name" value="SANT/Myb"/>
</dbReference>
<sequence>MGRSPCCDENGLKKGPWTPEEDQKLVHHIHKHGHGSWRALPKLAGLNRCGKSCRLRWTNYLRPDIKRGKFSQEEEQTILHLHSILGNKWSAIATHLPGRTDNEIKNFWNTHLKKKLIQMGFDPMTHQPRTDIISTLPYLLALANMTEMMEHHQSWDDQQASMSLLQAETVHLAKLQCLQYLLQQSSNPLNIINSNNNSYDQNTLITNMDQQQQSLSLLNTISNVKQNQIIDNAATSFSDMNIDNDNSQPLHHQNILLPHFLDQVSFNSQSCLNNNEQGQGTIITTNNNNFATVDDETLWININIPSSSSSAPISIIPPNANNPGDASSSTSTTSYGVGGPCSYWSELFFEDPIMHDLS</sequence>
<evidence type="ECO:0000313" key="9">
    <source>
        <dbReference type="RefSeq" id="XP_004500626.1"/>
    </source>
</evidence>
<dbReference type="AlphaFoldDB" id="A0A1S2Y7F8"/>
<evidence type="ECO:0000256" key="2">
    <source>
        <dbReference type="ARBA" id="ARBA00022737"/>
    </source>
</evidence>
<dbReference type="FunFam" id="1.10.10.60:FF:000349">
    <property type="entry name" value="Transcription factor MYB39"/>
    <property type="match status" value="1"/>
</dbReference>
<dbReference type="InterPro" id="IPR017930">
    <property type="entry name" value="Myb_dom"/>
</dbReference>
<feature type="domain" description="HTH myb-type" evidence="7">
    <location>
        <begin position="9"/>
        <end position="61"/>
    </location>
</feature>
<feature type="domain" description="Myb-like" evidence="6">
    <location>
        <begin position="62"/>
        <end position="112"/>
    </location>
</feature>
<evidence type="ECO:0000259" key="6">
    <source>
        <dbReference type="PROSITE" id="PS50090"/>
    </source>
</evidence>
<dbReference type="KEGG" id="cam:101490499"/>
<dbReference type="Pfam" id="PF00249">
    <property type="entry name" value="Myb_DNA-binding"/>
    <property type="match status" value="2"/>
</dbReference>